<evidence type="ECO:0000256" key="4">
    <source>
        <dbReference type="ARBA" id="ARBA00022640"/>
    </source>
</evidence>
<dbReference type="InterPro" id="IPR001344">
    <property type="entry name" value="Chloro_AB-bd_pln"/>
</dbReference>
<feature type="binding site" evidence="6">
    <location>
        <position position="209"/>
    </location>
    <ligand>
        <name>chlorophyll a</name>
        <dbReference type="ChEBI" id="CHEBI:58416"/>
        <label>1</label>
    </ligand>
</feature>
<reference evidence="8" key="1">
    <citation type="submission" date="2021-01" db="EMBL/GenBank/DDBJ databases">
        <authorList>
            <person name="Corre E."/>
            <person name="Pelletier E."/>
            <person name="Niang G."/>
            <person name="Scheremetjew M."/>
            <person name="Finn R."/>
            <person name="Kale V."/>
            <person name="Holt S."/>
            <person name="Cochrane G."/>
            <person name="Meng A."/>
            <person name="Brown T."/>
            <person name="Cohen L."/>
        </authorList>
    </citation>
    <scope>NUCLEOTIDE SEQUENCE</scope>
    <source>
        <strain evidence="8">SL-175</strain>
    </source>
</reference>
<dbReference type="GO" id="GO:0009523">
    <property type="term" value="C:photosystem II"/>
    <property type="evidence" value="ECO:0007669"/>
    <property type="project" value="UniProtKB-KW"/>
</dbReference>
<feature type="binding site" evidence="6">
    <location>
        <position position="85"/>
    </location>
    <ligand>
        <name>chlorophyll a</name>
        <dbReference type="ChEBI" id="CHEBI:58416"/>
        <label>1</label>
    </ligand>
</feature>
<evidence type="ECO:0000256" key="5">
    <source>
        <dbReference type="ARBA" id="ARBA00022991"/>
    </source>
</evidence>
<keyword evidence="4 7" id="KW-0934">Plastid</keyword>
<gene>
    <name evidence="8" type="ORF">MANT1106_LOCUS13016</name>
</gene>
<protein>
    <recommendedName>
        <fullName evidence="7">Chlorophyll a-b binding protein, chloroplastic</fullName>
    </recommendedName>
</protein>
<keyword evidence="1 6" id="KW-0148">Chlorophyll</keyword>
<evidence type="ECO:0000256" key="2">
    <source>
        <dbReference type="ARBA" id="ARBA00022528"/>
    </source>
</evidence>
<keyword evidence="7" id="KW-0793">Thylakoid</keyword>
<evidence type="ECO:0000256" key="1">
    <source>
        <dbReference type="ARBA" id="ARBA00022494"/>
    </source>
</evidence>
<keyword evidence="7" id="KW-0603">Photosystem I</keyword>
<dbReference type="GO" id="GO:0009522">
    <property type="term" value="C:photosystem I"/>
    <property type="evidence" value="ECO:0007669"/>
    <property type="project" value="UniProtKB-KW"/>
</dbReference>
<evidence type="ECO:0000256" key="6">
    <source>
        <dbReference type="PIRSR" id="PIRSR601344-1"/>
    </source>
</evidence>
<evidence type="ECO:0000256" key="7">
    <source>
        <dbReference type="RuleBase" id="RU363080"/>
    </source>
</evidence>
<dbReference type="GO" id="GO:0016168">
    <property type="term" value="F:chlorophyll binding"/>
    <property type="evidence" value="ECO:0007669"/>
    <property type="project" value="UniProtKB-KW"/>
</dbReference>
<dbReference type="PANTHER" id="PTHR21649">
    <property type="entry name" value="CHLOROPHYLL A/B BINDING PROTEIN"/>
    <property type="match status" value="1"/>
</dbReference>
<feature type="binding site" evidence="6">
    <location>
        <position position="197"/>
    </location>
    <ligand>
        <name>chlorophyll a</name>
        <dbReference type="ChEBI" id="CHEBI:58416"/>
        <label>1</label>
    </ligand>
</feature>
<keyword evidence="5 7" id="KW-0157">Chromophore</keyword>
<feature type="binding site" description="axial binding residue" evidence="6">
    <location>
        <position position="87"/>
    </location>
    <ligand>
        <name>chlorophyll b</name>
        <dbReference type="ChEBI" id="CHEBI:61721"/>
        <label>1</label>
    </ligand>
    <ligandPart>
        <name>Mg</name>
        <dbReference type="ChEBI" id="CHEBI:25107"/>
    </ligandPart>
</feature>
<name>A0A7S0SN28_9CHLO</name>
<dbReference type="InterPro" id="IPR022796">
    <property type="entry name" value="Chloroa_b-bind"/>
</dbReference>
<keyword evidence="3 7" id="KW-0602">Photosynthesis</keyword>
<dbReference type="Gene3D" id="1.10.3460.10">
    <property type="entry name" value="Chlorophyll a/b binding protein domain"/>
    <property type="match status" value="1"/>
</dbReference>
<dbReference type="EMBL" id="HBFC01021799">
    <property type="protein sequence ID" value="CAD8710330.1"/>
    <property type="molecule type" value="Transcribed_RNA"/>
</dbReference>
<organism evidence="8">
    <name type="scientific">Mantoniella antarctica</name>
    <dbReference type="NCBI Taxonomy" id="81844"/>
    <lineage>
        <taxon>Eukaryota</taxon>
        <taxon>Viridiplantae</taxon>
        <taxon>Chlorophyta</taxon>
        <taxon>Mamiellophyceae</taxon>
        <taxon>Mamiellales</taxon>
        <taxon>Mamiellaceae</taxon>
        <taxon>Mantoniella</taxon>
    </lineage>
</organism>
<comment type="function">
    <text evidence="7">The light-harvesting complex (LHC) functions as a light receptor, it captures and delivers excitation energy to photosystems with which it is closely associated.</text>
</comment>
<comment type="subcellular location">
    <subcellularLocation>
        <location evidence="7">Plastid</location>
        <location evidence="7">Chloroplast thylakoid membrane</location>
    </subcellularLocation>
</comment>
<sequence>MAAICSLAPRIVCAARAPKVRAAAEEPPAPPPLKAGSTYKDLNAAVKAGLVQGCAPFGNGIDAFGFYNNIDQAEAQRFADVEITHGRVAMLAALGFFVGEQVEGSAFLFDASVTGPAINHFQQVPTFFAVTLGVGIILAETNRVNQAWQSPFEASRLFLQKDSHVPGDYAWDPLGLSKGKSANDMKSIKMKELNNGRLAMIAIAAFVGQELATGINIIPGDDALKAGQLAAVEAKCAGTIDEAACSKAFDAAIALL</sequence>
<dbReference type="GO" id="GO:0009765">
    <property type="term" value="P:photosynthesis, light harvesting"/>
    <property type="evidence" value="ECO:0007669"/>
    <property type="project" value="InterPro"/>
</dbReference>
<feature type="binding site" evidence="6">
    <location>
        <position position="82"/>
    </location>
    <ligand>
        <name>chlorophyll a</name>
        <dbReference type="ChEBI" id="CHEBI:58416"/>
        <label>1</label>
    </ligand>
</feature>
<comment type="similarity">
    <text evidence="7">Belongs to the light-harvesting chlorophyll a/b-binding (LHC) protein family.</text>
</comment>
<dbReference type="GO" id="GO:0009535">
    <property type="term" value="C:chloroplast thylakoid membrane"/>
    <property type="evidence" value="ECO:0007669"/>
    <property type="project" value="UniProtKB-SubCell"/>
</dbReference>
<dbReference type="SUPFAM" id="SSF103511">
    <property type="entry name" value="Chlorophyll a-b binding protein"/>
    <property type="match status" value="1"/>
</dbReference>
<keyword evidence="7" id="KW-0604">Photosystem II</keyword>
<keyword evidence="2 7" id="KW-0150">Chloroplast</keyword>
<proteinExistence type="inferred from homology"/>
<dbReference type="Pfam" id="PF00504">
    <property type="entry name" value="Chloroa_b-bind"/>
    <property type="match status" value="1"/>
</dbReference>
<dbReference type="AlphaFoldDB" id="A0A7S0SN28"/>
<feature type="binding site" evidence="6">
    <location>
        <position position="191"/>
    </location>
    <ligand>
        <name>chlorophyll a</name>
        <dbReference type="ChEBI" id="CHEBI:58416"/>
        <label>1</label>
    </ligand>
</feature>
<feature type="binding site" evidence="6">
    <location>
        <position position="192"/>
    </location>
    <ligand>
        <name>chlorophyll a</name>
        <dbReference type="ChEBI" id="CHEBI:58416"/>
        <label>1</label>
    </ligand>
</feature>
<evidence type="ECO:0000256" key="3">
    <source>
        <dbReference type="ARBA" id="ARBA00022531"/>
    </source>
</evidence>
<feature type="binding site" evidence="6">
    <location>
        <position position="195"/>
    </location>
    <ligand>
        <name>chlorophyll a</name>
        <dbReference type="ChEBI" id="CHEBI:58416"/>
        <label>1</label>
    </ligand>
</feature>
<evidence type="ECO:0000313" key="8">
    <source>
        <dbReference type="EMBL" id="CAD8710330.1"/>
    </source>
</evidence>
<accession>A0A7S0SN28</accession>